<evidence type="ECO:0000313" key="2">
    <source>
        <dbReference type="Proteomes" id="UP001500523"/>
    </source>
</evidence>
<comment type="caution">
    <text evidence="1">The sequence shown here is derived from an EMBL/GenBank/DDBJ whole genome shotgun (WGS) entry which is preliminary data.</text>
</comment>
<dbReference type="RefSeq" id="WP_344692795.1">
    <property type="nucleotide sequence ID" value="NZ_BAABBF010000003.1"/>
</dbReference>
<evidence type="ECO:0008006" key="3">
    <source>
        <dbReference type="Google" id="ProtNLM"/>
    </source>
</evidence>
<reference evidence="2" key="1">
    <citation type="journal article" date="2019" name="Int. J. Syst. Evol. Microbiol.">
        <title>The Global Catalogue of Microorganisms (GCM) 10K type strain sequencing project: providing services to taxonomists for standard genome sequencing and annotation.</title>
        <authorList>
            <consortium name="The Broad Institute Genomics Platform"/>
            <consortium name="The Broad Institute Genome Sequencing Center for Infectious Disease"/>
            <person name="Wu L."/>
            <person name="Ma J."/>
        </authorList>
    </citation>
    <scope>NUCLEOTIDE SEQUENCE [LARGE SCALE GENOMIC DNA]</scope>
    <source>
        <strain evidence="2">JCM 17498</strain>
    </source>
</reference>
<organism evidence="1 2">
    <name type="scientific">Sphingomonas cynarae</name>
    <dbReference type="NCBI Taxonomy" id="930197"/>
    <lineage>
        <taxon>Bacteria</taxon>
        <taxon>Pseudomonadati</taxon>
        <taxon>Pseudomonadota</taxon>
        <taxon>Alphaproteobacteria</taxon>
        <taxon>Sphingomonadales</taxon>
        <taxon>Sphingomonadaceae</taxon>
        <taxon>Sphingomonas</taxon>
    </lineage>
</organism>
<keyword evidence="2" id="KW-1185">Reference proteome</keyword>
<dbReference type="Proteomes" id="UP001500523">
    <property type="component" value="Unassembled WGS sequence"/>
</dbReference>
<accession>A0ABP7DNT4</accession>
<gene>
    <name evidence="1" type="ORF">GCM10022268_15530</name>
</gene>
<evidence type="ECO:0000313" key="1">
    <source>
        <dbReference type="EMBL" id="GAA3706986.1"/>
    </source>
</evidence>
<protein>
    <recommendedName>
        <fullName evidence="3">Hemerythrin-like domain-containing protein</fullName>
    </recommendedName>
</protein>
<sequence>MDMLTQRLLDIFDGHHRRATAIMTAQRALLVPGSAPDPAAQARHRWELLRVLVEFQIFKHRDIFDPIIKQGDPRMAPRARVLKAECAELGAEVRAFVAGWSDGSVDRDWDRFRTATLALIAKVERGLAGQRQALATMVAPPVRSPVANGPVANGPIR</sequence>
<dbReference type="EMBL" id="BAABBF010000003">
    <property type="protein sequence ID" value="GAA3706986.1"/>
    <property type="molecule type" value="Genomic_DNA"/>
</dbReference>
<proteinExistence type="predicted"/>
<name>A0ABP7DNT4_9SPHN</name>